<protein>
    <submittedName>
        <fullName evidence="1">Uncharacterized protein</fullName>
    </submittedName>
</protein>
<sequence length="256" mass="29041">QYFTYIGATPNETIGEFLALGPKFKAKHPDRSVFQLFCYADFCFQHNPHPDDAMDLIQDFVSDPPVWDEIPWGSDHDKDLANSKLDGVLRALDESGKVQTDVPGVTEVQGQYNSEKRRKMRARFHGKGALSANNITIDDPETGKTVVAEILGRHPLRKYWLALALPSLNVEFKTLSRGHYIDGKETRYQDAFNDYVNHGSNKTLSVAANKEQLDDCCPGQFELNLVLVMPWGKGYRYAAYGIPHYKTDRDFMVFSK</sequence>
<feature type="non-terminal residue" evidence="1">
    <location>
        <position position="1"/>
    </location>
</feature>
<dbReference type="AlphaFoldDB" id="A0A9P8VQ71"/>
<name>A0A9P8VQ71_9HYPO</name>
<evidence type="ECO:0000313" key="2">
    <source>
        <dbReference type="Proteomes" id="UP000777438"/>
    </source>
</evidence>
<accession>A0A9P8VQ71</accession>
<gene>
    <name evidence="1" type="ORF">B0T10DRAFT_389990</name>
</gene>
<feature type="non-terminal residue" evidence="1">
    <location>
        <position position="256"/>
    </location>
</feature>
<dbReference type="EMBL" id="JAGPYM010000068">
    <property type="protein sequence ID" value="KAH6869639.1"/>
    <property type="molecule type" value="Genomic_DNA"/>
</dbReference>
<reference evidence="1 2" key="1">
    <citation type="journal article" date="2021" name="Nat. Commun.">
        <title>Genetic determinants of endophytism in the Arabidopsis root mycobiome.</title>
        <authorList>
            <person name="Mesny F."/>
            <person name="Miyauchi S."/>
            <person name="Thiergart T."/>
            <person name="Pickel B."/>
            <person name="Atanasova L."/>
            <person name="Karlsson M."/>
            <person name="Huettel B."/>
            <person name="Barry K.W."/>
            <person name="Haridas S."/>
            <person name="Chen C."/>
            <person name="Bauer D."/>
            <person name="Andreopoulos W."/>
            <person name="Pangilinan J."/>
            <person name="LaButti K."/>
            <person name="Riley R."/>
            <person name="Lipzen A."/>
            <person name="Clum A."/>
            <person name="Drula E."/>
            <person name="Henrissat B."/>
            <person name="Kohler A."/>
            <person name="Grigoriev I.V."/>
            <person name="Martin F.M."/>
            <person name="Hacquard S."/>
        </authorList>
    </citation>
    <scope>NUCLEOTIDE SEQUENCE [LARGE SCALE GENOMIC DNA]</scope>
    <source>
        <strain evidence="1 2">MPI-CAGE-CH-0241</strain>
    </source>
</reference>
<comment type="caution">
    <text evidence="1">The sequence shown here is derived from an EMBL/GenBank/DDBJ whole genome shotgun (WGS) entry which is preliminary data.</text>
</comment>
<evidence type="ECO:0000313" key="1">
    <source>
        <dbReference type="EMBL" id="KAH6869639.1"/>
    </source>
</evidence>
<dbReference type="Proteomes" id="UP000777438">
    <property type="component" value="Unassembled WGS sequence"/>
</dbReference>
<dbReference type="OrthoDB" id="5090509at2759"/>
<organism evidence="1 2">
    <name type="scientific">Thelonectria olida</name>
    <dbReference type="NCBI Taxonomy" id="1576542"/>
    <lineage>
        <taxon>Eukaryota</taxon>
        <taxon>Fungi</taxon>
        <taxon>Dikarya</taxon>
        <taxon>Ascomycota</taxon>
        <taxon>Pezizomycotina</taxon>
        <taxon>Sordariomycetes</taxon>
        <taxon>Hypocreomycetidae</taxon>
        <taxon>Hypocreales</taxon>
        <taxon>Nectriaceae</taxon>
        <taxon>Thelonectria</taxon>
    </lineage>
</organism>
<keyword evidence="2" id="KW-1185">Reference proteome</keyword>
<proteinExistence type="predicted"/>